<dbReference type="InterPro" id="IPR009057">
    <property type="entry name" value="Homeodomain-like_sf"/>
</dbReference>
<dbReference type="InterPro" id="IPR018253">
    <property type="entry name" value="DnaJ_domain_CS"/>
</dbReference>
<dbReference type="Pfam" id="PF00226">
    <property type="entry name" value="DnaJ"/>
    <property type="match status" value="1"/>
</dbReference>
<feature type="region of interest" description="Disordered" evidence="2">
    <location>
        <begin position="50"/>
        <end position="74"/>
    </location>
</feature>
<dbReference type="SUPFAM" id="SSF46689">
    <property type="entry name" value="Homeodomain-like"/>
    <property type="match status" value="2"/>
</dbReference>
<evidence type="ECO:0000259" key="3">
    <source>
        <dbReference type="PROSITE" id="PS50076"/>
    </source>
</evidence>
<dbReference type="Gene3D" id="1.10.10.60">
    <property type="entry name" value="Homeodomain-like"/>
    <property type="match status" value="2"/>
</dbReference>
<feature type="compositionally biased region" description="Basic and acidic residues" evidence="2">
    <location>
        <begin position="344"/>
        <end position="359"/>
    </location>
</feature>
<sequence>MLGYDASLVPDGGSAVIAKTTALSRSYGKDAAGHLFHIVALKQAGLFEYPEEDTGDEAPSSSEPSRQNSTADFATLEEENVAGAQWKGRGKKKKKKRSGDDDLYGLLGLQNERWTATAEQIKAAYKKSALLHHPDKMGVAMTDDEDAKKAIEDKFKRVQEAYETLSDPTKRREYDSTDDFDDSLPTEVATADFYKVFGVAFRRNARWSTNQPVPELGDETTPLDKVDAFYNFWYGFKSWREFPHPDEEDIEQAESREHRRWIDRINSKLREKGKKEEFRRVRDFVEYAYRQDPRIVRRKEEERAEREARKAEKEAERQRQIDEEKRKQEEAAAKAAADEAAAAEARKQRQVEKKQTQKERARLRRLCGVSAAGGEAAEGLPPGHVNADEVETLCSKLGLQGLKQLCDQLAAADLAGDEKVAALDASLEAVGEARQQEAAQRVASAQQVAASLKEQASKEKQQLKSQLSEWSEEEVRMLRRALDRFPAGTGKRWEVVQAYVRTRTVDEILDMVKHGLKAGKFAAANAETFVVAKKRQANLANHAEADLRECAFTDVQVNLKGDAARQLEPSAAAAAAPATPVPAAATNGSAAAAGGEEWSEAQVVELVKALKVVTKDVDDRWKHVAELVPGKSKADCFKKFKAMKEAHRSGKKA</sequence>
<dbReference type="InterPro" id="IPR054076">
    <property type="entry name" value="ZUO1-like_ZHD"/>
</dbReference>
<evidence type="ECO:0000313" key="4">
    <source>
        <dbReference type="EMBL" id="KAI3429635.1"/>
    </source>
</evidence>
<feature type="domain" description="J" evidence="3">
    <location>
        <begin position="102"/>
        <end position="178"/>
    </location>
</feature>
<dbReference type="SUPFAM" id="SSF46565">
    <property type="entry name" value="Chaperone J-domain"/>
    <property type="match status" value="1"/>
</dbReference>
<dbReference type="Gene3D" id="1.10.287.110">
    <property type="entry name" value="DnaJ domain"/>
    <property type="match status" value="1"/>
</dbReference>
<dbReference type="EMBL" id="SIDB01000008">
    <property type="protein sequence ID" value="KAI3429635.1"/>
    <property type="molecule type" value="Genomic_DNA"/>
</dbReference>
<dbReference type="CDD" id="cd00167">
    <property type="entry name" value="SANT"/>
    <property type="match status" value="2"/>
</dbReference>
<accession>A0A9D4TMP6</accession>
<comment type="caution">
    <text evidence="4">The sequence shown here is derived from an EMBL/GenBank/DDBJ whole genome shotgun (WGS) entry which is preliminary data.</text>
</comment>
<dbReference type="GO" id="GO:0043022">
    <property type="term" value="F:ribosome binding"/>
    <property type="evidence" value="ECO:0007669"/>
    <property type="project" value="InterPro"/>
</dbReference>
<evidence type="ECO:0000313" key="5">
    <source>
        <dbReference type="Proteomes" id="UP001055712"/>
    </source>
</evidence>
<dbReference type="GO" id="GO:0030544">
    <property type="term" value="F:Hsp70 protein binding"/>
    <property type="evidence" value="ECO:0007669"/>
    <property type="project" value="InterPro"/>
</dbReference>
<dbReference type="InterPro" id="IPR001005">
    <property type="entry name" value="SANT/Myb"/>
</dbReference>
<keyword evidence="1" id="KW-0175">Coiled coil</keyword>
<dbReference type="InterPro" id="IPR036869">
    <property type="entry name" value="J_dom_sf"/>
</dbReference>
<dbReference type="Pfam" id="PF23082">
    <property type="entry name" value="Myb_DNA-binding_2"/>
    <property type="match status" value="1"/>
</dbReference>
<proteinExistence type="predicted"/>
<dbReference type="Proteomes" id="UP001055712">
    <property type="component" value="Unassembled WGS sequence"/>
</dbReference>
<protein>
    <recommendedName>
        <fullName evidence="3">J domain-containing protein</fullName>
    </recommendedName>
</protein>
<reference evidence="4" key="1">
    <citation type="journal article" date="2019" name="Plant J.">
        <title>Chlorella vulgaris genome assembly and annotation reveals the molecular basis for metabolic acclimation to high light conditions.</title>
        <authorList>
            <person name="Cecchin M."/>
            <person name="Marcolungo L."/>
            <person name="Rossato M."/>
            <person name="Girolomoni L."/>
            <person name="Cosentino E."/>
            <person name="Cuine S."/>
            <person name="Li-Beisson Y."/>
            <person name="Delledonne M."/>
            <person name="Ballottari M."/>
        </authorList>
    </citation>
    <scope>NUCLEOTIDE SEQUENCE</scope>
    <source>
        <strain evidence="4">211/11P</strain>
    </source>
</reference>
<feature type="compositionally biased region" description="Low complexity" evidence="2">
    <location>
        <begin position="333"/>
        <end position="343"/>
    </location>
</feature>
<dbReference type="PROSITE" id="PS50076">
    <property type="entry name" value="DNAJ_2"/>
    <property type="match status" value="1"/>
</dbReference>
<keyword evidence="5" id="KW-1185">Reference proteome</keyword>
<name>A0A9D4TMP6_CHLVU</name>
<reference evidence="4" key="2">
    <citation type="submission" date="2020-11" db="EMBL/GenBank/DDBJ databases">
        <authorList>
            <person name="Cecchin M."/>
            <person name="Marcolungo L."/>
            <person name="Rossato M."/>
            <person name="Girolomoni L."/>
            <person name="Cosentino E."/>
            <person name="Cuine S."/>
            <person name="Li-Beisson Y."/>
            <person name="Delledonne M."/>
            <person name="Ballottari M."/>
        </authorList>
    </citation>
    <scope>NUCLEOTIDE SEQUENCE</scope>
    <source>
        <strain evidence="4">211/11P</strain>
        <tissue evidence="4">Whole cell</tissue>
    </source>
</reference>
<feature type="compositionally biased region" description="Basic and acidic residues" evidence="2">
    <location>
        <begin position="298"/>
        <end position="332"/>
    </location>
</feature>
<dbReference type="CDD" id="cd06257">
    <property type="entry name" value="DnaJ"/>
    <property type="match status" value="1"/>
</dbReference>
<dbReference type="SMART" id="SM00717">
    <property type="entry name" value="SANT"/>
    <property type="match status" value="2"/>
</dbReference>
<evidence type="ECO:0000256" key="1">
    <source>
        <dbReference type="SAM" id="Coils"/>
    </source>
</evidence>
<dbReference type="GO" id="GO:0006450">
    <property type="term" value="P:regulation of translational fidelity"/>
    <property type="evidence" value="ECO:0007669"/>
    <property type="project" value="InterPro"/>
</dbReference>
<dbReference type="OrthoDB" id="1690618at2759"/>
<dbReference type="InterPro" id="IPR044634">
    <property type="entry name" value="Zuotin/DnaJC2"/>
</dbReference>
<dbReference type="AlphaFoldDB" id="A0A9D4TMP6"/>
<dbReference type="PANTHER" id="PTHR43999:SF1">
    <property type="entry name" value="DNAJ HOMOLOG SUBFAMILY C MEMBER 2"/>
    <property type="match status" value="1"/>
</dbReference>
<feature type="coiled-coil region" evidence="1">
    <location>
        <begin position="435"/>
        <end position="473"/>
    </location>
</feature>
<organism evidence="4 5">
    <name type="scientific">Chlorella vulgaris</name>
    <name type="common">Green alga</name>
    <dbReference type="NCBI Taxonomy" id="3077"/>
    <lineage>
        <taxon>Eukaryota</taxon>
        <taxon>Viridiplantae</taxon>
        <taxon>Chlorophyta</taxon>
        <taxon>core chlorophytes</taxon>
        <taxon>Trebouxiophyceae</taxon>
        <taxon>Chlorellales</taxon>
        <taxon>Chlorellaceae</taxon>
        <taxon>Chlorella clade</taxon>
        <taxon>Chlorella</taxon>
    </lineage>
</organism>
<dbReference type="SMART" id="SM00271">
    <property type="entry name" value="DnaJ"/>
    <property type="match status" value="1"/>
</dbReference>
<dbReference type="Pfam" id="PF21884">
    <property type="entry name" value="ZUO1-like_ZHD"/>
    <property type="match status" value="1"/>
</dbReference>
<dbReference type="PANTHER" id="PTHR43999">
    <property type="entry name" value="DNAJ HOMOLOG SUBFAMILY C MEMBER 2"/>
    <property type="match status" value="1"/>
</dbReference>
<dbReference type="GO" id="GO:0051083">
    <property type="term" value="P:'de novo' cotranslational protein folding"/>
    <property type="evidence" value="ECO:0007669"/>
    <property type="project" value="InterPro"/>
</dbReference>
<dbReference type="GO" id="GO:0005829">
    <property type="term" value="C:cytosol"/>
    <property type="evidence" value="ECO:0007669"/>
    <property type="project" value="TreeGrafter"/>
</dbReference>
<gene>
    <name evidence="4" type="ORF">D9Q98_005721</name>
</gene>
<feature type="region of interest" description="Disordered" evidence="2">
    <location>
        <begin position="298"/>
        <end position="359"/>
    </location>
</feature>
<dbReference type="InterPro" id="IPR001623">
    <property type="entry name" value="DnaJ_domain"/>
</dbReference>
<feature type="compositionally biased region" description="Polar residues" evidence="2">
    <location>
        <begin position="59"/>
        <end position="72"/>
    </location>
</feature>
<evidence type="ECO:0000256" key="2">
    <source>
        <dbReference type="SAM" id="MobiDB-lite"/>
    </source>
</evidence>
<dbReference type="PRINTS" id="PR00625">
    <property type="entry name" value="JDOMAIN"/>
</dbReference>
<dbReference type="PROSITE" id="PS00636">
    <property type="entry name" value="DNAJ_1"/>
    <property type="match status" value="1"/>
</dbReference>